<keyword evidence="4 7" id="KW-0472">Membrane</keyword>
<accession>A0A8H6KNZ7</accession>
<keyword evidence="3 7" id="KW-1133">Transmembrane helix</keyword>
<evidence type="ECO:0000256" key="5">
    <source>
        <dbReference type="ARBA" id="ARBA00038359"/>
    </source>
</evidence>
<evidence type="ECO:0000256" key="6">
    <source>
        <dbReference type="SAM" id="MobiDB-lite"/>
    </source>
</evidence>
<evidence type="ECO:0000256" key="4">
    <source>
        <dbReference type="ARBA" id="ARBA00023136"/>
    </source>
</evidence>
<evidence type="ECO:0000256" key="1">
    <source>
        <dbReference type="ARBA" id="ARBA00004141"/>
    </source>
</evidence>
<name>A0A8H6KNZ7_9PEZI</name>
<feature type="transmembrane region" description="Helical" evidence="7">
    <location>
        <begin position="104"/>
        <end position="126"/>
    </location>
</feature>
<feature type="region of interest" description="Disordered" evidence="6">
    <location>
        <begin position="397"/>
        <end position="444"/>
    </location>
</feature>
<dbReference type="InterPro" id="IPR049326">
    <property type="entry name" value="Rhodopsin_dom_fungi"/>
</dbReference>
<feature type="compositionally biased region" description="Polar residues" evidence="6">
    <location>
        <begin position="415"/>
        <end position="439"/>
    </location>
</feature>
<gene>
    <name evidence="9" type="ORF">CMUS01_06004</name>
</gene>
<evidence type="ECO:0000313" key="10">
    <source>
        <dbReference type="Proteomes" id="UP000639643"/>
    </source>
</evidence>
<feature type="transmembrane region" description="Helical" evidence="7">
    <location>
        <begin position="61"/>
        <end position="84"/>
    </location>
</feature>
<feature type="region of interest" description="Disordered" evidence="6">
    <location>
        <begin position="304"/>
        <end position="330"/>
    </location>
</feature>
<keyword evidence="2 7" id="KW-0812">Transmembrane</keyword>
<feature type="transmembrane region" description="Helical" evidence="7">
    <location>
        <begin position="178"/>
        <end position="202"/>
    </location>
</feature>
<evidence type="ECO:0000256" key="7">
    <source>
        <dbReference type="SAM" id="Phobius"/>
    </source>
</evidence>
<dbReference type="PANTHER" id="PTHR33048">
    <property type="entry name" value="PTH11-LIKE INTEGRAL MEMBRANE PROTEIN (AFU_ORTHOLOGUE AFUA_5G11245)"/>
    <property type="match status" value="1"/>
</dbReference>
<proteinExistence type="inferred from homology"/>
<sequence>MDPASGNDTTTSPFSEPADAHDSRAGALLVAGIVSSVIVAITSGLRVYVRGFLVRRWGADDTFLVFAAIAVLLHNSFLCVATKFGLGNHWWVTPISLLLKGRRIALFVLVIYQIAYVTIKIAFLLQYRRVFPGRRVELCCNIGITFLVVFGLSLLVAQGMTYEYVYKKGIDVSPVDVIGWWIANAAIHLITSILIFILPLPLLGRLRLNTTQKAALFASFGLGLLTCAASVVRLVKTPDSLKTIDIPYEAAVALVWAMIELSCAVVCCCIPTLRPLTGPSRYAAGGACSRVFADDDPGTATNTTVTSTSTIMGGPLDASPGAPRGVSHRVSSSLSCESDVAVRKTASSSVFFWQRGRQKSDQGTLGGGGRRGVDDIESAMPVAMMTVTAFVAQTDPVVGQQQQPPPQQQRRPSLVTMTSSNGGDLATQRTRSMRSSIRSDGSLGIGGLRRDMSFRRRMSAALTERDSDDDIYYFGANEEEVDLECPTPLSPPPKTRQSVS</sequence>
<evidence type="ECO:0000313" key="9">
    <source>
        <dbReference type="EMBL" id="KAF6834850.1"/>
    </source>
</evidence>
<comment type="similarity">
    <text evidence="5">Belongs to the SAT4 family.</text>
</comment>
<dbReference type="Proteomes" id="UP000639643">
    <property type="component" value="Unassembled WGS sequence"/>
</dbReference>
<feature type="transmembrane region" description="Helical" evidence="7">
    <location>
        <begin position="214"/>
        <end position="235"/>
    </location>
</feature>
<protein>
    <submittedName>
        <fullName evidence="9">Integral membrane protein</fullName>
    </submittedName>
</protein>
<dbReference type="EMBL" id="WIGM01000189">
    <property type="protein sequence ID" value="KAF6834850.1"/>
    <property type="molecule type" value="Genomic_DNA"/>
</dbReference>
<dbReference type="Pfam" id="PF20684">
    <property type="entry name" value="Fung_rhodopsin"/>
    <property type="match status" value="1"/>
</dbReference>
<reference evidence="9" key="1">
    <citation type="journal article" date="2020" name="Phytopathology">
        <title>Genome Sequence Resources of Colletotrichum truncatum, C. plurivorum, C. musicola, and C. sojae: Four Species Pathogenic to Soybean (Glycine max).</title>
        <authorList>
            <person name="Rogerio F."/>
            <person name="Boufleur T.R."/>
            <person name="Ciampi-Guillardi M."/>
            <person name="Sukno S.A."/>
            <person name="Thon M.R."/>
            <person name="Massola Junior N.S."/>
            <person name="Baroncelli R."/>
        </authorList>
    </citation>
    <scope>NUCLEOTIDE SEQUENCE</scope>
    <source>
        <strain evidence="9">LFN0074</strain>
    </source>
</reference>
<organism evidence="9 10">
    <name type="scientific">Colletotrichum musicola</name>
    <dbReference type="NCBI Taxonomy" id="2175873"/>
    <lineage>
        <taxon>Eukaryota</taxon>
        <taxon>Fungi</taxon>
        <taxon>Dikarya</taxon>
        <taxon>Ascomycota</taxon>
        <taxon>Pezizomycotina</taxon>
        <taxon>Sordariomycetes</taxon>
        <taxon>Hypocreomycetidae</taxon>
        <taxon>Glomerellales</taxon>
        <taxon>Glomerellaceae</taxon>
        <taxon>Colletotrichum</taxon>
        <taxon>Colletotrichum orchidearum species complex</taxon>
    </lineage>
</organism>
<feature type="transmembrane region" description="Helical" evidence="7">
    <location>
        <begin position="250"/>
        <end position="273"/>
    </location>
</feature>
<dbReference type="GO" id="GO:0016020">
    <property type="term" value="C:membrane"/>
    <property type="evidence" value="ECO:0007669"/>
    <property type="project" value="UniProtKB-SubCell"/>
</dbReference>
<keyword evidence="10" id="KW-1185">Reference proteome</keyword>
<feature type="transmembrane region" description="Helical" evidence="7">
    <location>
        <begin position="138"/>
        <end position="158"/>
    </location>
</feature>
<evidence type="ECO:0000256" key="2">
    <source>
        <dbReference type="ARBA" id="ARBA00022692"/>
    </source>
</evidence>
<evidence type="ECO:0000256" key="3">
    <source>
        <dbReference type="ARBA" id="ARBA00022989"/>
    </source>
</evidence>
<dbReference type="AlphaFoldDB" id="A0A8H6KNZ7"/>
<evidence type="ECO:0000259" key="8">
    <source>
        <dbReference type="Pfam" id="PF20684"/>
    </source>
</evidence>
<comment type="caution">
    <text evidence="9">The sequence shown here is derived from an EMBL/GenBank/DDBJ whole genome shotgun (WGS) entry which is preliminary data.</text>
</comment>
<dbReference type="InterPro" id="IPR052337">
    <property type="entry name" value="SAT4-like"/>
</dbReference>
<dbReference type="OrthoDB" id="3648173at2759"/>
<comment type="subcellular location">
    <subcellularLocation>
        <location evidence="1">Membrane</location>
        <topology evidence="1">Multi-pass membrane protein</topology>
    </subcellularLocation>
</comment>
<dbReference type="PANTHER" id="PTHR33048:SF123">
    <property type="entry name" value="INTEGRAL MEMBRANE PROTEIN"/>
    <property type="match status" value="1"/>
</dbReference>
<feature type="domain" description="Rhodopsin" evidence="8">
    <location>
        <begin position="45"/>
        <end position="276"/>
    </location>
</feature>
<feature type="transmembrane region" description="Helical" evidence="7">
    <location>
        <begin position="25"/>
        <end position="49"/>
    </location>
</feature>